<evidence type="ECO:0000256" key="1">
    <source>
        <dbReference type="SAM" id="Phobius"/>
    </source>
</evidence>
<dbReference type="PROSITE" id="PS51257">
    <property type="entry name" value="PROKAR_LIPOPROTEIN"/>
    <property type="match status" value="1"/>
</dbReference>
<proteinExistence type="predicted"/>
<keyword evidence="1" id="KW-1133">Transmembrane helix</keyword>
<name>A0A380P838_WEIVI</name>
<dbReference type="Proteomes" id="UP000254621">
    <property type="component" value="Unassembled WGS sequence"/>
</dbReference>
<protein>
    <submittedName>
        <fullName evidence="2">Uncharacterized protein</fullName>
    </submittedName>
</protein>
<dbReference type="AlphaFoldDB" id="A0A380P838"/>
<accession>A0A380P838</accession>
<keyword evidence="1" id="KW-0812">Transmembrane</keyword>
<evidence type="ECO:0000313" key="2">
    <source>
        <dbReference type="EMBL" id="SUP61389.1"/>
    </source>
</evidence>
<gene>
    <name evidence="2" type="ORF">NCTC13645_02544</name>
</gene>
<keyword evidence="1" id="KW-0472">Membrane</keyword>
<organism evidence="2 3">
    <name type="scientific">Weissella viridescens</name>
    <name type="common">Lactobacillus viridescens</name>
    <dbReference type="NCBI Taxonomy" id="1629"/>
    <lineage>
        <taxon>Bacteria</taxon>
        <taxon>Bacillati</taxon>
        <taxon>Bacillota</taxon>
        <taxon>Bacilli</taxon>
        <taxon>Lactobacillales</taxon>
        <taxon>Lactobacillaceae</taxon>
        <taxon>Weissella</taxon>
    </lineage>
</organism>
<feature type="transmembrane region" description="Helical" evidence="1">
    <location>
        <begin position="6"/>
        <end position="27"/>
    </location>
</feature>
<reference evidence="2 3" key="1">
    <citation type="submission" date="2018-06" db="EMBL/GenBank/DDBJ databases">
        <authorList>
            <consortium name="Pathogen Informatics"/>
            <person name="Doyle S."/>
        </authorList>
    </citation>
    <scope>NUCLEOTIDE SEQUENCE [LARGE SCALE GENOMIC DNA]</scope>
    <source>
        <strain evidence="2 3">NCTC13645</strain>
    </source>
</reference>
<dbReference type="EMBL" id="UHIV01000007">
    <property type="protein sequence ID" value="SUP61389.1"/>
    <property type="molecule type" value="Genomic_DNA"/>
</dbReference>
<evidence type="ECO:0000313" key="3">
    <source>
        <dbReference type="Proteomes" id="UP000254621"/>
    </source>
</evidence>
<sequence>MTDKQLLKPVYVLVTFVGFAVFACMTIDKSSQASALYIQTQSNKTRLISNNAILVDWNKRIRRWLIRLKDGINMKYQVIARNKATGENEVLQSFMDHDQAANLQFRKLWKVSTHGWKR</sequence>